<sequence length="87" mass="10156">MFYMVSDALYSVGKQIYSEFLRTATLDLPKHEWSILTEELNKDETYLITTGTYIPGPLILRPGHLINIRPIIICTLRDILHYMDKLK</sequence>
<evidence type="ECO:0000313" key="1">
    <source>
        <dbReference type="EMBL" id="GIX96104.1"/>
    </source>
</evidence>
<dbReference type="EMBL" id="BPLR01004608">
    <property type="protein sequence ID" value="GIX96104.1"/>
    <property type="molecule type" value="Genomic_DNA"/>
</dbReference>
<comment type="caution">
    <text evidence="1">The sequence shown here is derived from an EMBL/GenBank/DDBJ whole genome shotgun (WGS) entry which is preliminary data.</text>
</comment>
<dbReference type="AlphaFoldDB" id="A0AAV4PJN7"/>
<organism evidence="1 2">
    <name type="scientific">Caerostris extrusa</name>
    <name type="common">Bark spider</name>
    <name type="synonym">Caerostris bankana</name>
    <dbReference type="NCBI Taxonomy" id="172846"/>
    <lineage>
        <taxon>Eukaryota</taxon>
        <taxon>Metazoa</taxon>
        <taxon>Ecdysozoa</taxon>
        <taxon>Arthropoda</taxon>
        <taxon>Chelicerata</taxon>
        <taxon>Arachnida</taxon>
        <taxon>Araneae</taxon>
        <taxon>Araneomorphae</taxon>
        <taxon>Entelegynae</taxon>
        <taxon>Araneoidea</taxon>
        <taxon>Araneidae</taxon>
        <taxon>Caerostris</taxon>
    </lineage>
</organism>
<proteinExistence type="predicted"/>
<gene>
    <name evidence="1" type="ORF">CEXT_32931</name>
</gene>
<reference evidence="1 2" key="1">
    <citation type="submission" date="2021-06" db="EMBL/GenBank/DDBJ databases">
        <title>Caerostris extrusa draft genome.</title>
        <authorList>
            <person name="Kono N."/>
            <person name="Arakawa K."/>
        </authorList>
    </citation>
    <scope>NUCLEOTIDE SEQUENCE [LARGE SCALE GENOMIC DNA]</scope>
</reference>
<name>A0AAV4PJN7_CAEEX</name>
<keyword evidence="2" id="KW-1185">Reference proteome</keyword>
<evidence type="ECO:0000313" key="2">
    <source>
        <dbReference type="Proteomes" id="UP001054945"/>
    </source>
</evidence>
<dbReference type="Proteomes" id="UP001054945">
    <property type="component" value="Unassembled WGS sequence"/>
</dbReference>
<protein>
    <submittedName>
        <fullName evidence="1">Uncharacterized protein</fullName>
    </submittedName>
</protein>
<accession>A0AAV4PJN7</accession>